<evidence type="ECO:0000256" key="2">
    <source>
        <dbReference type="PROSITE-ProRule" id="PRU01282"/>
    </source>
</evidence>
<dbReference type="OrthoDB" id="9803749at2"/>
<dbReference type="InterPro" id="IPR006660">
    <property type="entry name" value="Arsenate_reductase-like"/>
</dbReference>
<gene>
    <name evidence="3" type="primary">spxA</name>
    <name evidence="3" type="ORF">KEBURONENSIS_00177</name>
</gene>
<dbReference type="SUPFAM" id="SSF52833">
    <property type="entry name" value="Thioredoxin-like"/>
    <property type="match status" value="1"/>
</dbReference>
<evidence type="ECO:0000313" key="4">
    <source>
        <dbReference type="EMBL" id="SNB67411.1"/>
    </source>
</evidence>
<dbReference type="Gene3D" id="3.40.30.10">
    <property type="entry name" value="Glutaredoxin"/>
    <property type="match status" value="1"/>
</dbReference>
<dbReference type="Pfam" id="PF03960">
    <property type="entry name" value="ArsC"/>
    <property type="match status" value="1"/>
</dbReference>
<dbReference type="InterPro" id="IPR006504">
    <property type="entry name" value="Tscrpt_reg_Spx/MgsR"/>
</dbReference>
<dbReference type="NCBIfam" id="TIGR01617">
    <property type="entry name" value="arsC_related"/>
    <property type="match status" value="1"/>
</dbReference>
<dbReference type="RefSeq" id="WP_095062533.1">
    <property type="nucleotide sequence ID" value="NZ_FXUV02000021.1"/>
</dbReference>
<dbReference type="CDD" id="cd03035">
    <property type="entry name" value="ArsC_Yffb"/>
    <property type="match status" value="1"/>
</dbReference>
<dbReference type="EMBL" id="FXUV01000019">
    <property type="protein sequence ID" value="SMQ12295.1"/>
    <property type="molecule type" value="Genomic_DNA"/>
</dbReference>
<evidence type="ECO:0000256" key="1">
    <source>
        <dbReference type="ARBA" id="ARBA00007198"/>
    </source>
</evidence>
<proteinExistence type="inferred from homology"/>
<name>A0A238HEX5_9NEIS</name>
<dbReference type="AlphaFoldDB" id="A0A238HEX5"/>
<dbReference type="PANTHER" id="PTHR30041:SF8">
    <property type="entry name" value="PROTEIN YFFB"/>
    <property type="match status" value="1"/>
</dbReference>
<evidence type="ECO:0000313" key="5">
    <source>
        <dbReference type="Proteomes" id="UP000215450"/>
    </source>
</evidence>
<sequence>MTHLYGIPNCATVKKARVWLEENGVAYTFHDFKKEPPTAEFLSGCLKHVSLDVLLNKRGTTWRKLTPESQAQAETETGAIALMCEFPSVIKRPVLVLPNQVLVGFVADEYTRIFQAD</sequence>
<dbReference type="Proteomes" id="UP000215450">
    <property type="component" value="Unassembled WGS sequence"/>
</dbReference>
<dbReference type="PANTHER" id="PTHR30041">
    <property type="entry name" value="ARSENATE REDUCTASE"/>
    <property type="match status" value="1"/>
</dbReference>
<accession>A0A238HEX5</accession>
<comment type="similarity">
    <text evidence="1 2">Belongs to the ArsC family.</text>
</comment>
<protein>
    <submittedName>
        <fullName evidence="3">Regulatory protein Spx</fullName>
    </submittedName>
</protein>
<reference evidence="3" key="1">
    <citation type="submission" date="2017-05" db="EMBL/GenBank/DDBJ databases">
        <authorList>
            <person name="Song R."/>
            <person name="Chenine A.L."/>
            <person name="Ruprecht R.M."/>
        </authorList>
    </citation>
    <scope>NUCLEOTIDE SEQUENCE</scope>
    <source>
        <strain evidence="3">Kingella_eburonensis</strain>
    </source>
</reference>
<dbReference type="STRING" id="1522312.GCA_900177895_00944"/>
<evidence type="ECO:0000313" key="3">
    <source>
        <dbReference type="EMBL" id="SMQ12295.1"/>
    </source>
</evidence>
<keyword evidence="5" id="KW-1185">Reference proteome</keyword>
<organism evidence="3">
    <name type="scientific">Kingella negevensis</name>
    <dbReference type="NCBI Taxonomy" id="1522312"/>
    <lineage>
        <taxon>Bacteria</taxon>
        <taxon>Pseudomonadati</taxon>
        <taxon>Pseudomonadota</taxon>
        <taxon>Betaproteobacteria</taxon>
        <taxon>Neisseriales</taxon>
        <taxon>Neisseriaceae</taxon>
        <taxon>Kingella</taxon>
    </lineage>
</organism>
<dbReference type="PROSITE" id="PS51353">
    <property type="entry name" value="ARSC"/>
    <property type="match status" value="1"/>
</dbReference>
<dbReference type="InterPro" id="IPR036249">
    <property type="entry name" value="Thioredoxin-like_sf"/>
</dbReference>
<dbReference type="EMBL" id="FXUV02000021">
    <property type="protein sequence ID" value="SNB67411.1"/>
    <property type="molecule type" value="Genomic_DNA"/>
</dbReference>
<reference evidence="4 5" key="2">
    <citation type="submission" date="2017-06" db="EMBL/GenBank/DDBJ databases">
        <authorList>
            <person name="Kim H.J."/>
            <person name="Triplett B.A."/>
        </authorList>
    </citation>
    <scope>NUCLEOTIDE SEQUENCE [LARGE SCALE GENOMIC DNA]</scope>
    <source>
        <strain evidence="4">Kingella_eburonensis</strain>
    </source>
</reference>